<evidence type="ECO:0000313" key="2">
    <source>
        <dbReference type="EMBL" id="MEK7951192.1"/>
    </source>
</evidence>
<dbReference type="InterPro" id="IPR025643">
    <property type="entry name" value="R2K_3"/>
</dbReference>
<dbReference type="RefSeq" id="WP_341404794.1">
    <property type="nucleotide sequence ID" value="NZ_JBBUKT010000004.1"/>
</dbReference>
<dbReference type="Proteomes" id="UP001371305">
    <property type="component" value="Unassembled WGS sequence"/>
</dbReference>
<evidence type="ECO:0000313" key="3">
    <source>
        <dbReference type="Proteomes" id="UP001371305"/>
    </source>
</evidence>
<feature type="domain" description="ATP-grasp" evidence="1">
    <location>
        <begin position="167"/>
        <end position="300"/>
    </location>
</feature>
<evidence type="ECO:0000259" key="1">
    <source>
        <dbReference type="Pfam" id="PF14243"/>
    </source>
</evidence>
<dbReference type="SUPFAM" id="SSF56059">
    <property type="entry name" value="Glutathione synthetase ATP-binding domain-like"/>
    <property type="match status" value="1"/>
</dbReference>
<gene>
    <name evidence="2" type="ORF">WKV53_11815</name>
</gene>
<dbReference type="EMBL" id="JBBUKT010000004">
    <property type="protein sequence ID" value="MEK7951192.1"/>
    <property type="molecule type" value="Genomic_DNA"/>
</dbReference>
<keyword evidence="3" id="KW-1185">Reference proteome</keyword>
<sequence length="307" mass="34198">MLPLASIIRSNMIALSEASPQVPDSASLRDITLATEAARFAGWQVYSIPQDLPEGVSADDAMWHIPRQPEIVPGVWIGYIPLPSHYEQIYEAALSRNIRLLNSPGQYRRAEEFDRFYPFIEDLTAESRCVSSMAECEEAAQQLGYPVFLKGTIQSHKAKGIGSCVAHDAEQLATIATALLSSHRRSLGTVIVRKLLDLRYSRIGPGGFPFGREYRVFVHAGHVVGLGYYWEGEDELASLDASERDQVTRLALEAFRRLEVPYLTVDIGQTKQGDWRVIEVGDGQFSGLSQIPVHQLWARLTEVVRSA</sequence>
<dbReference type="InterPro" id="IPR013815">
    <property type="entry name" value="ATP_grasp_subdomain_1"/>
</dbReference>
<name>A0ABU9ATV9_9BACT</name>
<accession>A0ABU9ATV9</accession>
<dbReference type="Pfam" id="PF14243">
    <property type="entry name" value="R2K_3"/>
    <property type="match status" value="1"/>
</dbReference>
<organism evidence="2 3">
    <name type="scientific">Luteolibacter soli</name>
    <dbReference type="NCBI Taxonomy" id="3135280"/>
    <lineage>
        <taxon>Bacteria</taxon>
        <taxon>Pseudomonadati</taxon>
        <taxon>Verrucomicrobiota</taxon>
        <taxon>Verrucomicrobiia</taxon>
        <taxon>Verrucomicrobiales</taxon>
        <taxon>Verrucomicrobiaceae</taxon>
        <taxon>Luteolibacter</taxon>
    </lineage>
</organism>
<protein>
    <submittedName>
        <fullName evidence="2">ATP-grasp domain-containing protein</fullName>
    </submittedName>
</protein>
<dbReference type="Gene3D" id="3.30.1490.20">
    <property type="entry name" value="ATP-grasp fold, A domain"/>
    <property type="match status" value="1"/>
</dbReference>
<reference evidence="2 3" key="1">
    <citation type="submission" date="2024-04" db="EMBL/GenBank/DDBJ databases">
        <title>Luteolibacter sp. isolated from soil.</title>
        <authorList>
            <person name="An J."/>
        </authorList>
    </citation>
    <scope>NUCLEOTIDE SEQUENCE [LARGE SCALE GENOMIC DNA]</scope>
    <source>
        <strain evidence="2 3">Y139</strain>
    </source>
</reference>
<comment type="caution">
    <text evidence="2">The sequence shown here is derived from an EMBL/GenBank/DDBJ whole genome shotgun (WGS) entry which is preliminary data.</text>
</comment>
<proteinExistence type="predicted"/>